<dbReference type="InterPro" id="IPR013087">
    <property type="entry name" value="Znf_C2H2_type"/>
</dbReference>
<feature type="domain" description="C2H2-type" evidence="6">
    <location>
        <begin position="134"/>
        <end position="162"/>
    </location>
</feature>
<dbReference type="Pfam" id="PF00096">
    <property type="entry name" value="zf-C2H2"/>
    <property type="match status" value="2"/>
</dbReference>
<dbReference type="GO" id="GO:0008270">
    <property type="term" value="F:zinc ion binding"/>
    <property type="evidence" value="ECO:0007669"/>
    <property type="project" value="UniProtKB-KW"/>
</dbReference>
<organism evidence="7">
    <name type="scientific">Homalodisca liturata</name>
    <dbReference type="NCBI Taxonomy" id="320908"/>
    <lineage>
        <taxon>Eukaryota</taxon>
        <taxon>Metazoa</taxon>
        <taxon>Ecdysozoa</taxon>
        <taxon>Arthropoda</taxon>
        <taxon>Hexapoda</taxon>
        <taxon>Insecta</taxon>
        <taxon>Pterygota</taxon>
        <taxon>Neoptera</taxon>
        <taxon>Paraneoptera</taxon>
        <taxon>Hemiptera</taxon>
        <taxon>Auchenorrhyncha</taxon>
        <taxon>Membracoidea</taxon>
        <taxon>Cicadellidae</taxon>
        <taxon>Cicadellinae</taxon>
        <taxon>Proconiini</taxon>
        <taxon>Homalodisca</taxon>
    </lineage>
</organism>
<dbReference type="SMART" id="SM00355">
    <property type="entry name" value="ZnF_C2H2"/>
    <property type="match status" value="3"/>
</dbReference>
<evidence type="ECO:0000256" key="2">
    <source>
        <dbReference type="ARBA" id="ARBA00022737"/>
    </source>
</evidence>
<feature type="domain" description="C2H2-type" evidence="6">
    <location>
        <begin position="60"/>
        <end position="93"/>
    </location>
</feature>
<dbReference type="PROSITE" id="PS50157">
    <property type="entry name" value="ZINC_FINGER_C2H2_2"/>
    <property type="match status" value="2"/>
</dbReference>
<protein>
    <recommendedName>
        <fullName evidence="6">C2H2-type domain-containing protein</fullName>
    </recommendedName>
</protein>
<name>A0A1B6JK19_9HEMI</name>
<accession>A0A1B6JK19</accession>
<evidence type="ECO:0000313" key="7">
    <source>
        <dbReference type="EMBL" id="JAS99507.1"/>
    </source>
</evidence>
<feature type="non-terminal residue" evidence="7">
    <location>
        <position position="184"/>
    </location>
</feature>
<evidence type="ECO:0000256" key="4">
    <source>
        <dbReference type="ARBA" id="ARBA00022833"/>
    </source>
</evidence>
<feature type="non-terminal residue" evidence="7">
    <location>
        <position position="1"/>
    </location>
</feature>
<reference evidence="7" key="1">
    <citation type="submission" date="2015-11" db="EMBL/GenBank/DDBJ databases">
        <title>De novo transcriptome assembly of four potential Pierce s Disease insect vectors from Arizona vineyards.</title>
        <authorList>
            <person name="Tassone E.E."/>
        </authorList>
    </citation>
    <scope>NUCLEOTIDE SEQUENCE</scope>
</reference>
<dbReference type="Gene3D" id="3.30.160.60">
    <property type="entry name" value="Classic Zinc Finger"/>
    <property type="match status" value="1"/>
</dbReference>
<dbReference type="PROSITE" id="PS00028">
    <property type="entry name" value="ZINC_FINGER_C2H2_1"/>
    <property type="match status" value="2"/>
</dbReference>
<keyword evidence="2" id="KW-0677">Repeat</keyword>
<keyword evidence="4" id="KW-0862">Zinc</keyword>
<dbReference type="GO" id="GO:0000977">
    <property type="term" value="F:RNA polymerase II transcription regulatory region sequence-specific DNA binding"/>
    <property type="evidence" value="ECO:0007669"/>
    <property type="project" value="TreeGrafter"/>
</dbReference>
<evidence type="ECO:0000256" key="1">
    <source>
        <dbReference type="ARBA" id="ARBA00022723"/>
    </source>
</evidence>
<keyword evidence="3 5" id="KW-0863">Zinc-finger</keyword>
<keyword evidence="1" id="KW-0479">Metal-binding</keyword>
<evidence type="ECO:0000259" key="6">
    <source>
        <dbReference type="PROSITE" id="PS50157"/>
    </source>
</evidence>
<gene>
    <name evidence="7" type="ORF">g.1526</name>
</gene>
<evidence type="ECO:0000256" key="3">
    <source>
        <dbReference type="ARBA" id="ARBA00022771"/>
    </source>
</evidence>
<dbReference type="EMBL" id="GECU01008199">
    <property type="protein sequence ID" value="JAS99507.1"/>
    <property type="molecule type" value="Transcribed_RNA"/>
</dbReference>
<dbReference type="GO" id="GO:0000981">
    <property type="term" value="F:DNA-binding transcription factor activity, RNA polymerase II-specific"/>
    <property type="evidence" value="ECO:0007669"/>
    <property type="project" value="TreeGrafter"/>
</dbReference>
<sequence>ERFSAQPIDQWGGQEAVSAHRDSQDNPLYDFGSHHVCGCGESFTNKSLYTTHRTACHSPFSCQLCGRVYKYKHKLKEHMLLKHSVSITTGKKPVISAISGLAEQSSSHSFSVDRSEGADYQCGANYNTLKQSQFACQICEKVYKYKHKLKEHMFIKHSIDMGSKSRGRPRKNWDEGVVIGGDTV</sequence>
<evidence type="ECO:0000256" key="5">
    <source>
        <dbReference type="PROSITE-ProRule" id="PRU00042"/>
    </source>
</evidence>
<dbReference type="PANTHER" id="PTHR24409">
    <property type="entry name" value="ZINC FINGER PROTEIN 142"/>
    <property type="match status" value="1"/>
</dbReference>
<dbReference type="AlphaFoldDB" id="A0A1B6JK19"/>
<dbReference type="GO" id="GO:0005634">
    <property type="term" value="C:nucleus"/>
    <property type="evidence" value="ECO:0007669"/>
    <property type="project" value="TreeGrafter"/>
</dbReference>
<dbReference type="PANTHER" id="PTHR24409:SF295">
    <property type="entry name" value="AZ2-RELATED"/>
    <property type="match status" value="1"/>
</dbReference>
<proteinExistence type="predicted"/>